<dbReference type="Proteomes" id="UP001168537">
    <property type="component" value="Unassembled WGS sequence"/>
</dbReference>
<name>A0ABT8EY81_9ACTN</name>
<dbReference type="EMBL" id="JAUHJR010000008">
    <property type="protein sequence ID" value="MDN4162911.1"/>
    <property type="molecule type" value="Genomic_DNA"/>
</dbReference>
<evidence type="ECO:0000313" key="2">
    <source>
        <dbReference type="EMBL" id="MDN4162911.1"/>
    </source>
</evidence>
<comment type="caution">
    <text evidence="2">The sequence shown here is derived from an EMBL/GenBank/DDBJ whole genome shotgun (WGS) entry which is preliminary data.</text>
</comment>
<evidence type="ECO:0000256" key="1">
    <source>
        <dbReference type="SAM" id="MobiDB-lite"/>
    </source>
</evidence>
<sequence>MSIDIDVTENQSSAVAEASEASEAAQAQDDFPIGMLANPIRTRI</sequence>
<protein>
    <submittedName>
        <fullName evidence="2">Uncharacterized protein</fullName>
    </submittedName>
</protein>
<gene>
    <name evidence="2" type="ORF">QWY29_16195</name>
</gene>
<feature type="region of interest" description="Disordered" evidence="1">
    <location>
        <begin position="1"/>
        <end position="30"/>
    </location>
</feature>
<keyword evidence="3" id="KW-1185">Reference proteome</keyword>
<organism evidence="2 3">
    <name type="scientific">Nocardioides abyssi</name>
    <dbReference type="NCBI Taxonomy" id="3058370"/>
    <lineage>
        <taxon>Bacteria</taxon>
        <taxon>Bacillati</taxon>
        <taxon>Actinomycetota</taxon>
        <taxon>Actinomycetes</taxon>
        <taxon>Propionibacteriales</taxon>
        <taxon>Nocardioidaceae</taxon>
        <taxon>Nocardioides</taxon>
    </lineage>
</organism>
<dbReference type="RefSeq" id="WP_300962056.1">
    <property type="nucleotide sequence ID" value="NZ_JAUHJR010000008.1"/>
</dbReference>
<feature type="compositionally biased region" description="Low complexity" evidence="1">
    <location>
        <begin position="11"/>
        <end position="28"/>
    </location>
</feature>
<reference evidence="2" key="1">
    <citation type="submission" date="2023-06" db="EMBL/GenBank/DDBJ databases">
        <title>Draft genome sequence of Nocardioides sp. SOB72.</title>
        <authorList>
            <person name="Zhang G."/>
        </authorList>
    </citation>
    <scope>NUCLEOTIDE SEQUENCE</scope>
    <source>
        <strain evidence="2">SOB72</strain>
    </source>
</reference>
<accession>A0ABT8EY81</accession>
<proteinExistence type="predicted"/>
<evidence type="ECO:0000313" key="3">
    <source>
        <dbReference type="Proteomes" id="UP001168537"/>
    </source>
</evidence>